<feature type="domain" description="DUF397" evidence="1">
    <location>
        <begin position="5"/>
        <end position="57"/>
    </location>
</feature>
<reference evidence="3" key="1">
    <citation type="journal article" date="2019" name="Int. J. Syst. Evol. Microbiol.">
        <title>The Global Catalogue of Microorganisms (GCM) 10K type strain sequencing project: providing services to taxonomists for standard genome sequencing and annotation.</title>
        <authorList>
            <consortium name="The Broad Institute Genomics Platform"/>
            <consortium name="The Broad Institute Genome Sequencing Center for Infectious Disease"/>
            <person name="Wu L."/>
            <person name="Ma J."/>
        </authorList>
    </citation>
    <scope>NUCLEOTIDE SEQUENCE [LARGE SCALE GENOMIC DNA]</scope>
    <source>
        <strain evidence="3">JCM 31696</strain>
    </source>
</reference>
<dbReference type="Pfam" id="PF04149">
    <property type="entry name" value="DUF397"/>
    <property type="match status" value="1"/>
</dbReference>
<name>A0ABW3CTI8_9ACTN</name>
<evidence type="ECO:0000259" key="1">
    <source>
        <dbReference type="Pfam" id="PF04149"/>
    </source>
</evidence>
<gene>
    <name evidence="2" type="ORF">ACFQ07_33100</name>
</gene>
<evidence type="ECO:0000313" key="3">
    <source>
        <dbReference type="Proteomes" id="UP001597083"/>
    </source>
</evidence>
<comment type="caution">
    <text evidence="2">The sequence shown here is derived from an EMBL/GenBank/DDBJ whole genome shotgun (WGS) entry which is preliminary data.</text>
</comment>
<organism evidence="2 3">
    <name type="scientific">Actinomadura adrarensis</name>
    <dbReference type="NCBI Taxonomy" id="1819600"/>
    <lineage>
        <taxon>Bacteria</taxon>
        <taxon>Bacillati</taxon>
        <taxon>Actinomycetota</taxon>
        <taxon>Actinomycetes</taxon>
        <taxon>Streptosporangiales</taxon>
        <taxon>Thermomonosporaceae</taxon>
        <taxon>Actinomadura</taxon>
    </lineage>
</organism>
<dbReference type="Proteomes" id="UP001597083">
    <property type="component" value="Unassembled WGS sequence"/>
</dbReference>
<evidence type="ECO:0000313" key="2">
    <source>
        <dbReference type="EMBL" id="MFD0857092.1"/>
    </source>
</evidence>
<accession>A0ABW3CTI8</accession>
<dbReference type="InterPro" id="IPR007278">
    <property type="entry name" value="DUF397"/>
</dbReference>
<protein>
    <submittedName>
        <fullName evidence="2">DUF397 domain-containing protein</fullName>
    </submittedName>
</protein>
<dbReference type="EMBL" id="JBHTIR010004354">
    <property type="protein sequence ID" value="MFD0857092.1"/>
    <property type="molecule type" value="Genomic_DNA"/>
</dbReference>
<sequence>MIIPQWRKSSHSGTNESACVELADLGASIGIRDSKAPEAGHIVLTSATFAELIQQVKQTHPRN</sequence>
<proteinExistence type="predicted"/>
<keyword evidence="3" id="KW-1185">Reference proteome</keyword>